<proteinExistence type="predicted"/>
<evidence type="ECO:0000256" key="1">
    <source>
        <dbReference type="SAM" id="MobiDB-lite"/>
    </source>
</evidence>
<feature type="compositionally biased region" description="Basic and acidic residues" evidence="1">
    <location>
        <begin position="11"/>
        <end position="22"/>
    </location>
</feature>
<feature type="region of interest" description="Disordered" evidence="1">
    <location>
        <begin position="47"/>
        <end position="81"/>
    </location>
</feature>
<accession>K8EAE0</accession>
<evidence type="ECO:0000313" key="2">
    <source>
        <dbReference type="EMBL" id="CCO14669.1"/>
    </source>
</evidence>
<feature type="compositionally biased region" description="Basic residues" evidence="1">
    <location>
        <begin position="1"/>
        <end position="10"/>
    </location>
</feature>
<gene>
    <name evidence="2" type="ORF">Bathy01g06850</name>
</gene>
<feature type="region of interest" description="Disordered" evidence="1">
    <location>
        <begin position="1"/>
        <end position="27"/>
    </location>
</feature>
<sequence>MHRARSKGIGRKYEHTSRETHLTRRKTKDVYLQKAAFMEAFAKRKKEEKKEMMERLERKRTQSEVPTVHGSSSKPDERKVDLKTCVSEPGEEILVKSLKSKSGGVVGKMEYSGKAFPIEKRKKIMMARKAEIELVLEQKLEKELMMREEGVEEGDADEDEERVELPVFIGSMSKKKKKHNKKMARRAYTK</sequence>
<evidence type="ECO:0000313" key="3">
    <source>
        <dbReference type="Proteomes" id="UP000198341"/>
    </source>
</evidence>
<reference evidence="2 3" key="1">
    <citation type="submission" date="2011-10" db="EMBL/GenBank/DDBJ databases">
        <authorList>
            <person name="Genoscope - CEA"/>
        </authorList>
    </citation>
    <scope>NUCLEOTIDE SEQUENCE [LARGE SCALE GENOMIC DNA]</scope>
    <source>
        <strain evidence="2 3">RCC 1105</strain>
    </source>
</reference>
<dbReference type="GeneID" id="19018420"/>
<name>K8EAE0_9CHLO</name>
<dbReference type="AlphaFoldDB" id="K8EAE0"/>
<dbReference type="KEGG" id="bpg:Bathy01g06850"/>
<feature type="compositionally biased region" description="Polar residues" evidence="1">
    <location>
        <begin position="63"/>
        <end position="73"/>
    </location>
</feature>
<dbReference type="Proteomes" id="UP000198341">
    <property type="component" value="Chromosome 1"/>
</dbReference>
<protein>
    <submittedName>
        <fullName evidence="2">Uncharacterized protein</fullName>
    </submittedName>
</protein>
<dbReference type="EMBL" id="FO082278">
    <property type="protein sequence ID" value="CCO14669.1"/>
    <property type="molecule type" value="Genomic_DNA"/>
</dbReference>
<feature type="compositionally biased region" description="Basic and acidic residues" evidence="1">
    <location>
        <begin position="48"/>
        <end position="62"/>
    </location>
</feature>
<dbReference type="RefSeq" id="XP_007515790.1">
    <property type="nucleotide sequence ID" value="XM_007515728.1"/>
</dbReference>
<organism evidence="2 3">
    <name type="scientific">Bathycoccus prasinos</name>
    <dbReference type="NCBI Taxonomy" id="41875"/>
    <lineage>
        <taxon>Eukaryota</taxon>
        <taxon>Viridiplantae</taxon>
        <taxon>Chlorophyta</taxon>
        <taxon>Mamiellophyceae</taxon>
        <taxon>Mamiellales</taxon>
        <taxon>Bathycoccaceae</taxon>
        <taxon>Bathycoccus</taxon>
    </lineage>
</organism>
<keyword evidence="3" id="KW-1185">Reference proteome</keyword>